<sequence length="278" mass="31162">MNTTDKNQNNNHRISPATDILQRLWDAKVLIVLIIVAVFFRASYFVNPDDDVPSQLVTASEINYKTTKEAIGKTVTITSTPIKKVGLSSFTVSDKHFLKGQPVVVINASSEPFDLPLERDSQIQVTGEVRKLAIPEIEQKFNLRLQDEYYKNYINQPVIIAKSITLAPDVDKITENPSKYYGKKLGVMGKVQSVESPVLFTLDKYHLSSTKELLVLLKATPTTAMTEGKTLALTGVVRPFVAADIKREYKLGWDSQVEKQMEANYNNKPVLVAQTIYP</sequence>
<keyword evidence="1" id="KW-0472">Membrane</keyword>
<reference evidence="3" key="1">
    <citation type="journal article" date="2021" name="Science">
        <title>Hunting the eagle killer: A cyanobacterial neurotoxin causes vacuolar myelinopathy.</title>
        <authorList>
            <person name="Breinlinger S."/>
            <person name="Phillips T.J."/>
            <person name="Haram B.N."/>
            <person name="Mares J."/>
            <person name="Martinez Yerena J.A."/>
            <person name="Hrouzek P."/>
            <person name="Sobotka R."/>
            <person name="Henderson W.M."/>
            <person name="Schmieder P."/>
            <person name="Williams S.M."/>
            <person name="Lauderdale J.D."/>
            <person name="Wilde H.D."/>
            <person name="Gerrin W."/>
            <person name="Kust A."/>
            <person name="Washington J.W."/>
            <person name="Wagner C."/>
            <person name="Geier B."/>
            <person name="Liebeke M."/>
            <person name="Enke H."/>
            <person name="Niedermeyer T.H.J."/>
            <person name="Wilde S.B."/>
        </authorList>
    </citation>
    <scope>NUCLEOTIDE SEQUENCE [LARGE SCALE GENOMIC DNA]</scope>
    <source>
        <strain evidence="3">Thurmond2011</strain>
    </source>
</reference>
<evidence type="ECO:0000313" key="3">
    <source>
        <dbReference type="Proteomes" id="UP000667802"/>
    </source>
</evidence>
<name>A0AAP5IGV6_9CYAN</name>
<dbReference type="RefSeq" id="WP_310834356.1">
    <property type="nucleotide sequence ID" value="NZ_JAALHA020000027.1"/>
</dbReference>
<evidence type="ECO:0000313" key="2">
    <source>
        <dbReference type="EMBL" id="MDR9899758.1"/>
    </source>
</evidence>
<dbReference type="Proteomes" id="UP000667802">
    <property type="component" value="Unassembled WGS sequence"/>
</dbReference>
<keyword evidence="1" id="KW-1133">Transmembrane helix</keyword>
<evidence type="ECO:0000256" key="1">
    <source>
        <dbReference type="SAM" id="Phobius"/>
    </source>
</evidence>
<accession>A0AAP5IGV6</accession>
<protein>
    <submittedName>
        <fullName evidence="2">Uncharacterized protein</fullName>
    </submittedName>
</protein>
<organism evidence="2 3">
    <name type="scientific">Aetokthonos hydrillicola Thurmond2011</name>
    <dbReference type="NCBI Taxonomy" id="2712845"/>
    <lineage>
        <taxon>Bacteria</taxon>
        <taxon>Bacillati</taxon>
        <taxon>Cyanobacteriota</taxon>
        <taxon>Cyanophyceae</taxon>
        <taxon>Nostocales</taxon>
        <taxon>Hapalosiphonaceae</taxon>
        <taxon>Aetokthonos</taxon>
    </lineage>
</organism>
<dbReference type="EMBL" id="JAALHA020000027">
    <property type="protein sequence ID" value="MDR9899758.1"/>
    <property type="molecule type" value="Genomic_DNA"/>
</dbReference>
<dbReference type="AlphaFoldDB" id="A0AAP5IGV6"/>
<proteinExistence type="predicted"/>
<keyword evidence="1" id="KW-0812">Transmembrane</keyword>
<keyword evidence="3" id="KW-1185">Reference proteome</keyword>
<comment type="caution">
    <text evidence="2">The sequence shown here is derived from an EMBL/GenBank/DDBJ whole genome shotgun (WGS) entry which is preliminary data.</text>
</comment>
<feature type="transmembrane region" description="Helical" evidence="1">
    <location>
        <begin position="29"/>
        <end position="46"/>
    </location>
</feature>
<gene>
    <name evidence="2" type="ORF">G7B40_035150</name>
</gene>